<evidence type="ECO:0000256" key="7">
    <source>
        <dbReference type="ARBA" id="ARBA00022643"/>
    </source>
</evidence>
<dbReference type="EMBL" id="CP009111">
    <property type="protein sequence ID" value="ANS28981.1"/>
    <property type="molecule type" value="Genomic_DNA"/>
</dbReference>
<dbReference type="SUPFAM" id="SSF51412">
    <property type="entry name" value="Inosine monophosphate dehydrogenase (IMPDH)"/>
    <property type="match status" value="1"/>
</dbReference>
<evidence type="ECO:0000256" key="10">
    <source>
        <dbReference type="ARBA" id="ARBA00023033"/>
    </source>
</evidence>
<accession>A0A1B1K8S9</accession>
<comment type="cofactor">
    <cofactor evidence="1">
        <name>FMN</name>
        <dbReference type="ChEBI" id="CHEBI:58210"/>
    </cofactor>
</comment>
<keyword evidence="8" id="KW-0547">Nucleotide-binding</keyword>
<evidence type="ECO:0000313" key="13">
    <source>
        <dbReference type="EMBL" id="ANS28981.1"/>
    </source>
</evidence>
<keyword evidence="9" id="KW-0560">Oxidoreductase</keyword>
<dbReference type="GO" id="GO:0018580">
    <property type="term" value="F:nitronate monooxygenase activity"/>
    <property type="evidence" value="ECO:0007669"/>
    <property type="project" value="InterPro"/>
</dbReference>
<evidence type="ECO:0000256" key="9">
    <source>
        <dbReference type="ARBA" id="ARBA00023002"/>
    </source>
</evidence>
<dbReference type="GO" id="GO:0009636">
    <property type="term" value="P:response to toxic substance"/>
    <property type="evidence" value="ECO:0007669"/>
    <property type="project" value="UniProtKB-KW"/>
</dbReference>
<keyword evidence="7" id="KW-0288">FMN</keyword>
<protein>
    <recommendedName>
        <fullName evidence="4">Probable nitronate monooxygenase</fullName>
    </recommendedName>
    <alternativeName>
        <fullName evidence="11">Propionate 3-nitronate monooxygenase</fullName>
    </alternativeName>
</protein>
<keyword evidence="6" id="KW-0285">Flavoprotein</keyword>
<dbReference type="Proteomes" id="UP000186108">
    <property type="component" value="Chromosome"/>
</dbReference>
<evidence type="ECO:0000256" key="6">
    <source>
        <dbReference type="ARBA" id="ARBA00022630"/>
    </source>
</evidence>
<evidence type="ECO:0000256" key="5">
    <source>
        <dbReference type="ARBA" id="ARBA00022575"/>
    </source>
</evidence>
<evidence type="ECO:0000256" key="3">
    <source>
        <dbReference type="ARBA" id="ARBA00009881"/>
    </source>
</evidence>
<keyword evidence="5" id="KW-0216">Detoxification</keyword>
<keyword evidence="10" id="KW-0503">Monooxygenase</keyword>
<dbReference type="InterPro" id="IPR004136">
    <property type="entry name" value="NMO"/>
</dbReference>
<evidence type="ECO:0000256" key="11">
    <source>
        <dbReference type="ARBA" id="ARBA00031155"/>
    </source>
</evidence>
<dbReference type="GO" id="GO:0000166">
    <property type="term" value="F:nucleotide binding"/>
    <property type="evidence" value="ECO:0007669"/>
    <property type="project" value="UniProtKB-KW"/>
</dbReference>
<keyword evidence="13" id="KW-0223">Dioxygenase</keyword>
<evidence type="ECO:0000256" key="2">
    <source>
        <dbReference type="ARBA" id="ARBA00003535"/>
    </source>
</evidence>
<gene>
    <name evidence="13" type="ORF">R1CP_21525</name>
</gene>
<evidence type="ECO:0000313" key="14">
    <source>
        <dbReference type="Proteomes" id="UP000186108"/>
    </source>
</evidence>
<dbReference type="Gene3D" id="3.20.20.70">
    <property type="entry name" value="Aldolase class I"/>
    <property type="match status" value="1"/>
</dbReference>
<evidence type="ECO:0000256" key="8">
    <source>
        <dbReference type="ARBA" id="ARBA00022741"/>
    </source>
</evidence>
<reference evidence="13 14" key="1">
    <citation type="submission" date="2014-07" db="EMBL/GenBank/DDBJ databases">
        <authorList>
            <person name="Zhang J.E."/>
            <person name="Yang H."/>
            <person name="Guo J."/>
            <person name="Deng Z."/>
            <person name="Luo H."/>
            <person name="Luo M."/>
            <person name="Zhao B."/>
        </authorList>
    </citation>
    <scope>NUCLEOTIDE SEQUENCE [LARGE SCALE GENOMIC DNA]</scope>
    <source>
        <strain evidence="13 14">1CP</strain>
    </source>
</reference>
<comment type="function">
    <text evidence="2">Nitronate monooxygenase that uses molecular oxygen to catalyze the oxidative denitrification of alkyl nitronates. Acts on propionate 3-nitronate (P3N), the presumed physiological substrate. Probably functions in the detoxification of P3N, a metabolic poison produced by plants and fungi as a defense mechanism.</text>
</comment>
<proteinExistence type="inferred from homology"/>
<comment type="similarity">
    <text evidence="3">Belongs to the nitronate monooxygenase family. NMO class I subfamily.</text>
</comment>
<dbReference type="FunFam" id="3.20.20.70:FF:000154">
    <property type="entry name" value="Probable nitronate monooxygenase"/>
    <property type="match status" value="1"/>
</dbReference>
<dbReference type="GO" id="GO:0051213">
    <property type="term" value="F:dioxygenase activity"/>
    <property type="evidence" value="ECO:0007669"/>
    <property type="project" value="UniProtKB-KW"/>
</dbReference>
<dbReference type="PANTHER" id="PTHR42747:SF3">
    <property type="entry name" value="NITRONATE MONOOXYGENASE-RELATED"/>
    <property type="match status" value="1"/>
</dbReference>
<evidence type="ECO:0000256" key="1">
    <source>
        <dbReference type="ARBA" id="ARBA00001917"/>
    </source>
</evidence>
<dbReference type="CDD" id="cd04730">
    <property type="entry name" value="NPD_like"/>
    <property type="match status" value="1"/>
</dbReference>
<comment type="catalytic activity">
    <reaction evidence="12">
        <text>3 propionate 3-nitronate + 3 O2 + H2O = 3 3-oxopropanoate + 2 nitrate + nitrite + H2O2 + 3 H(+)</text>
        <dbReference type="Rhea" id="RHEA:57332"/>
        <dbReference type="ChEBI" id="CHEBI:15377"/>
        <dbReference type="ChEBI" id="CHEBI:15378"/>
        <dbReference type="ChEBI" id="CHEBI:15379"/>
        <dbReference type="ChEBI" id="CHEBI:16240"/>
        <dbReference type="ChEBI" id="CHEBI:16301"/>
        <dbReference type="ChEBI" id="CHEBI:17632"/>
        <dbReference type="ChEBI" id="CHEBI:33190"/>
        <dbReference type="ChEBI" id="CHEBI:136067"/>
    </reaction>
</comment>
<evidence type="ECO:0000256" key="4">
    <source>
        <dbReference type="ARBA" id="ARBA00013457"/>
    </source>
</evidence>
<sequence length="357" mass="36649">MRNGKTTHTSTERILVFDLEDGLRIPIIGAPMAGGPTTPELVAAVSSAGGLGFLAAGYKTVDAVRREVDAVRALTSAPFGLNLFVPGRPLADRAAVEAYRARLQPLAEHWQVSLPEVVDFDDDAFDAKVGLAVELAVPVVSFTFGLPPRDVVDRLHDAGSAVVATVSDVDEACSAAGVGVDAIGLQGVDAGGHRATLDPGAEPDPRSTRELVEAARSAIDLPIIAAGGIATAADVAAALAAGATAVQIGTALLDADEAGTKPAHRAALHDARFTDTVVTRAFSGRPARGLVNDFITDFDAHAVAAYPQVHLLTSGLRAAAGAAGDPHGLALWAGTGYRSARSAPAGEIVRDLWSETR</sequence>
<dbReference type="AlphaFoldDB" id="A0A1B1K8S9"/>
<dbReference type="PATRIC" id="fig|37919.13.peg.4543"/>
<dbReference type="Pfam" id="PF03060">
    <property type="entry name" value="NMO"/>
    <property type="match status" value="1"/>
</dbReference>
<evidence type="ECO:0000256" key="12">
    <source>
        <dbReference type="ARBA" id="ARBA00049401"/>
    </source>
</evidence>
<dbReference type="InterPro" id="IPR013785">
    <property type="entry name" value="Aldolase_TIM"/>
</dbReference>
<organism evidence="13 14">
    <name type="scientific">Rhodococcus opacus</name>
    <name type="common">Nocardia opaca</name>
    <dbReference type="NCBI Taxonomy" id="37919"/>
    <lineage>
        <taxon>Bacteria</taxon>
        <taxon>Bacillati</taxon>
        <taxon>Actinomycetota</taxon>
        <taxon>Actinomycetes</taxon>
        <taxon>Mycobacteriales</taxon>
        <taxon>Nocardiaceae</taxon>
        <taxon>Rhodococcus</taxon>
    </lineage>
</organism>
<name>A0A1B1K8S9_RHOOP</name>
<dbReference type="PANTHER" id="PTHR42747">
    <property type="entry name" value="NITRONATE MONOOXYGENASE-RELATED"/>
    <property type="match status" value="1"/>
</dbReference>